<name>A0ABT5PFF2_9PSED</name>
<proteinExistence type="predicted"/>
<dbReference type="Proteomes" id="UP001148184">
    <property type="component" value="Unassembled WGS sequence"/>
</dbReference>
<organism evidence="1 2">
    <name type="scientific">Pseudomonas rubra</name>
    <dbReference type="NCBI Taxonomy" id="2942627"/>
    <lineage>
        <taxon>Bacteria</taxon>
        <taxon>Pseudomonadati</taxon>
        <taxon>Pseudomonadota</taxon>
        <taxon>Gammaproteobacteria</taxon>
        <taxon>Pseudomonadales</taxon>
        <taxon>Pseudomonadaceae</taxon>
        <taxon>Pseudomonas</taxon>
    </lineage>
</organism>
<accession>A0ABT5PFF2</accession>
<dbReference type="RefSeq" id="WP_273895478.1">
    <property type="nucleotide sequence ID" value="NZ_JAMDGP010000071.1"/>
</dbReference>
<evidence type="ECO:0000313" key="2">
    <source>
        <dbReference type="Proteomes" id="UP001148184"/>
    </source>
</evidence>
<dbReference type="EMBL" id="JAMDGZ010000066">
    <property type="protein sequence ID" value="MDD1016862.1"/>
    <property type="molecule type" value="Genomic_DNA"/>
</dbReference>
<sequence>MYAGEVSVDALKAFGISIDTRHGKAGELAEMLNFCVAIEKKRLQNRVISLFYDSNSYCCTFELCPSVEEFDEVATEIRNTALATIGQFEWFGVINHGAPIDADLEE</sequence>
<reference evidence="1 2" key="1">
    <citation type="submission" date="2022-05" db="EMBL/GenBank/DDBJ databases">
        <title>Novel Pseudomonas spp. Isolated from a Rainbow Trout Aquaculture Facility.</title>
        <authorList>
            <person name="Testerman T."/>
            <person name="Graf J."/>
        </authorList>
    </citation>
    <scope>NUCLEOTIDE SEQUENCE [LARGE SCALE GENOMIC DNA]</scope>
    <source>
        <strain evidence="1 2">ID1025</strain>
    </source>
</reference>
<gene>
    <name evidence="1" type="ORF">M5G17_24650</name>
</gene>
<protein>
    <submittedName>
        <fullName evidence="1">Uncharacterized protein</fullName>
    </submittedName>
</protein>
<comment type="caution">
    <text evidence="1">The sequence shown here is derived from an EMBL/GenBank/DDBJ whole genome shotgun (WGS) entry which is preliminary data.</text>
</comment>
<evidence type="ECO:0000313" key="1">
    <source>
        <dbReference type="EMBL" id="MDD1016862.1"/>
    </source>
</evidence>
<keyword evidence="2" id="KW-1185">Reference proteome</keyword>